<feature type="domain" description="FAD/NAD(P)-binding" evidence="9">
    <location>
        <begin position="5"/>
        <end position="290"/>
    </location>
</feature>
<dbReference type="GO" id="GO:0004791">
    <property type="term" value="F:thioredoxin-disulfide reductase (NADPH) activity"/>
    <property type="evidence" value="ECO:0007669"/>
    <property type="project" value="UniProtKB-UniRule"/>
</dbReference>
<dbReference type="NCBIfam" id="TIGR01292">
    <property type="entry name" value="TRX_reduct"/>
    <property type="match status" value="1"/>
</dbReference>
<dbReference type="InterPro" id="IPR050097">
    <property type="entry name" value="Ferredoxin-NADP_redctase_2"/>
</dbReference>
<evidence type="ECO:0000313" key="10">
    <source>
        <dbReference type="EMBL" id="QJT07558.1"/>
    </source>
</evidence>
<dbReference type="GO" id="GO:0005737">
    <property type="term" value="C:cytoplasm"/>
    <property type="evidence" value="ECO:0007669"/>
    <property type="project" value="InterPro"/>
</dbReference>
<dbReference type="InterPro" id="IPR036188">
    <property type="entry name" value="FAD/NAD-bd_sf"/>
</dbReference>
<comment type="cofactor">
    <cofactor evidence="8">
        <name>FAD</name>
        <dbReference type="ChEBI" id="CHEBI:57692"/>
    </cofactor>
    <text evidence="8">Binds 1 FAD per subunit.</text>
</comment>
<reference evidence="11 12" key="1">
    <citation type="submission" date="2018-06" db="EMBL/GenBank/DDBJ databases">
        <title>Complete genome of Desulfovibrio marinus P48SEP.</title>
        <authorList>
            <person name="Crispim J.S."/>
            <person name="Vidigal P.M.P."/>
            <person name="Silva L.C.F."/>
            <person name="Araujo L.C."/>
            <person name="Laguardia C.N."/>
            <person name="Dias R.S."/>
            <person name="Sousa M.P."/>
            <person name="Paula S.O."/>
            <person name="Silva C."/>
        </authorList>
    </citation>
    <scope>NUCLEOTIDE SEQUENCE [LARGE SCALE GENOMIC DNA]</scope>
    <source>
        <strain evidence="11 12">P48SEP</strain>
    </source>
</reference>
<keyword evidence="3 7" id="KW-0274">FAD</keyword>
<dbReference type="InterPro" id="IPR023753">
    <property type="entry name" value="FAD/NAD-binding_dom"/>
</dbReference>
<keyword evidence="13" id="KW-1185">Reference proteome</keyword>
<evidence type="ECO:0000256" key="8">
    <source>
        <dbReference type="RuleBase" id="RU003881"/>
    </source>
</evidence>
<dbReference type="PRINTS" id="PR00368">
    <property type="entry name" value="FADPNR"/>
</dbReference>
<evidence type="ECO:0000256" key="3">
    <source>
        <dbReference type="ARBA" id="ARBA00022827"/>
    </source>
</evidence>
<dbReference type="PROSITE" id="PS00573">
    <property type="entry name" value="PYRIDINE_REDOX_2"/>
    <property type="match status" value="1"/>
</dbReference>
<keyword evidence="4 7" id="KW-0560">Oxidoreductase</keyword>
<dbReference type="Proteomes" id="UP000434052">
    <property type="component" value="Unassembled WGS sequence"/>
</dbReference>
<evidence type="ECO:0000256" key="1">
    <source>
        <dbReference type="ARBA" id="ARBA00009333"/>
    </source>
</evidence>
<dbReference type="AlphaFoldDB" id="A0A6P1ZIM6"/>
<keyword evidence="5" id="KW-1015">Disulfide bond</keyword>
<dbReference type="OrthoDB" id="9806179at2"/>
<dbReference type="InterPro" id="IPR008255">
    <property type="entry name" value="Pyr_nucl-diS_OxRdtase_2_AS"/>
</dbReference>
<dbReference type="PANTHER" id="PTHR48105">
    <property type="entry name" value="THIOREDOXIN REDUCTASE 1-RELATED-RELATED"/>
    <property type="match status" value="1"/>
</dbReference>
<name>A0A6P1ZIM6_9BACT</name>
<sequence length="306" mass="32668">MEERELVIIGGGPAGMAAAVYGKRAGLDLVVLEKGICGGQILITSEIENYIGQKHISGPELAKSFREHAEYFNAEFRKSTVKAIVPRDGAFTVVSSEGEIAAKAVIVATGAAFRRLGVKGEKEFTGAGVSYCAVCDGAFYQDSVIAVIGGGNTAVEEACYLTQFASKVYIVHRRDEFRADKMACERAACNDKVEPVWNSVLESINGSELVESITVKNVKSGELKDIEVEGVFVFVGVLPITKCLGELCEREEGGWVKTDAKMQTSIPGLFAAGDVRVTPLRQVITAVSDGAIAAMSAYHWITAGQC</sequence>
<comment type="similarity">
    <text evidence="1 7">Belongs to the class-II pyridine nucleotide-disulfide oxidoreductase family.</text>
</comment>
<dbReference type="EMBL" id="CP039543">
    <property type="protein sequence ID" value="QJT07558.1"/>
    <property type="molecule type" value="Genomic_DNA"/>
</dbReference>
<dbReference type="Proteomes" id="UP000503251">
    <property type="component" value="Chromosome"/>
</dbReference>
<evidence type="ECO:0000256" key="6">
    <source>
        <dbReference type="ARBA" id="ARBA00023284"/>
    </source>
</evidence>
<gene>
    <name evidence="11" type="primary">trxB</name>
    <name evidence="11" type="ORF">DQK91_08105</name>
    <name evidence="10" type="ORF">E8L03_00880</name>
</gene>
<dbReference type="PRINTS" id="PR00469">
    <property type="entry name" value="PNDRDTASEII"/>
</dbReference>
<dbReference type="Pfam" id="PF07992">
    <property type="entry name" value="Pyr_redox_2"/>
    <property type="match status" value="1"/>
</dbReference>
<evidence type="ECO:0000313" key="12">
    <source>
        <dbReference type="Proteomes" id="UP000434052"/>
    </source>
</evidence>
<dbReference type="InterPro" id="IPR005982">
    <property type="entry name" value="Thioredox_Rdtase"/>
</dbReference>
<proteinExistence type="inferred from homology"/>
<dbReference type="RefSeq" id="WP_144304848.1">
    <property type="nucleotide sequence ID" value="NZ_CP039543.1"/>
</dbReference>
<dbReference type="EC" id="1.8.1.9" evidence="7"/>
<evidence type="ECO:0000256" key="2">
    <source>
        <dbReference type="ARBA" id="ARBA00022630"/>
    </source>
</evidence>
<evidence type="ECO:0000313" key="13">
    <source>
        <dbReference type="Proteomes" id="UP000503251"/>
    </source>
</evidence>
<evidence type="ECO:0000259" key="9">
    <source>
        <dbReference type="Pfam" id="PF07992"/>
    </source>
</evidence>
<evidence type="ECO:0000256" key="4">
    <source>
        <dbReference type="ARBA" id="ARBA00023002"/>
    </source>
</evidence>
<reference evidence="10 13" key="2">
    <citation type="submission" date="2019-04" db="EMBL/GenBank/DDBJ databases">
        <title>Isolation and culture of sulfate reducing bacteria from the cold seep of the South China Sea.</title>
        <authorList>
            <person name="Sun C."/>
            <person name="Liu R."/>
        </authorList>
    </citation>
    <scope>NUCLEOTIDE SEQUENCE [LARGE SCALE GENOMIC DNA]</scope>
    <source>
        <strain evidence="10 13">CS1</strain>
    </source>
</reference>
<keyword evidence="8" id="KW-0521">NADP</keyword>
<accession>A0A6P1ZIM6</accession>
<evidence type="ECO:0000256" key="7">
    <source>
        <dbReference type="RuleBase" id="RU003880"/>
    </source>
</evidence>
<dbReference type="SUPFAM" id="SSF51905">
    <property type="entry name" value="FAD/NAD(P)-binding domain"/>
    <property type="match status" value="1"/>
</dbReference>
<keyword evidence="2 7" id="KW-0285">Flavoprotein</keyword>
<comment type="subunit">
    <text evidence="7">Homodimer.</text>
</comment>
<dbReference type="Gene3D" id="3.50.50.60">
    <property type="entry name" value="FAD/NAD(P)-binding domain"/>
    <property type="match status" value="2"/>
</dbReference>
<dbReference type="EMBL" id="QMIF01000004">
    <property type="protein sequence ID" value="TVM34527.1"/>
    <property type="molecule type" value="Genomic_DNA"/>
</dbReference>
<evidence type="ECO:0000256" key="5">
    <source>
        <dbReference type="ARBA" id="ARBA00023157"/>
    </source>
</evidence>
<organism evidence="11 12">
    <name type="scientific">Oceanidesulfovibrio marinus</name>
    <dbReference type="NCBI Taxonomy" id="370038"/>
    <lineage>
        <taxon>Bacteria</taxon>
        <taxon>Pseudomonadati</taxon>
        <taxon>Thermodesulfobacteriota</taxon>
        <taxon>Desulfovibrionia</taxon>
        <taxon>Desulfovibrionales</taxon>
        <taxon>Desulfovibrionaceae</taxon>
        <taxon>Oceanidesulfovibrio</taxon>
    </lineage>
</organism>
<keyword evidence="6 7" id="KW-0676">Redox-active center</keyword>
<dbReference type="GO" id="GO:0019430">
    <property type="term" value="P:removal of superoxide radicals"/>
    <property type="evidence" value="ECO:0007669"/>
    <property type="project" value="UniProtKB-UniRule"/>
</dbReference>
<protein>
    <recommendedName>
        <fullName evidence="7">Thioredoxin reductase</fullName>
        <ecNumber evidence="7">1.8.1.9</ecNumber>
    </recommendedName>
</protein>
<comment type="catalytic activity">
    <reaction evidence="7">
        <text>[thioredoxin]-dithiol + NADP(+) = [thioredoxin]-disulfide + NADPH + H(+)</text>
        <dbReference type="Rhea" id="RHEA:20345"/>
        <dbReference type="Rhea" id="RHEA-COMP:10698"/>
        <dbReference type="Rhea" id="RHEA-COMP:10700"/>
        <dbReference type="ChEBI" id="CHEBI:15378"/>
        <dbReference type="ChEBI" id="CHEBI:29950"/>
        <dbReference type="ChEBI" id="CHEBI:50058"/>
        <dbReference type="ChEBI" id="CHEBI:57783"/>
        <dbReference type="ChEBI" id="CHEBI:58349"/>
        <dbReference type="EC" id="1.8.1.9"/>
    </reaction>
</comment>
<evidence type="ECO:0000313" key="11">
    <source>
        <dbReference type="EMBL" id="TVM34527.1"/>
    </source>
</evidence>